<dbReference type="RefSeq" id="WP_201631529.1">
    <property type="nucleotide sequence ID" value="NZ_JAEQNB010000001.1"/>
</dbReference>
<reference evidence="3 4" key="1">
    <citation type="submission" date="2021-01" db="EMBL/GenBank/DDBJ databases">
        <title>Tumebacillus sp. strain ITR2 16S ribosomal RNA gene Genome sequencing and assembly.</title>
        <authorList>
            <person name="Kang M."/>
        </authorList>
    </citation>
    <scope>NUCLEOTIDE SEQUENCE [LARGE SCALE GENOMIC DNA]</scope>
    <source>
        <strain evidence="3 4">ITR2</strain>
    </source>
</reference>
<evidence type="ECO:0000313" key="4">
    <source>
        <dbReference type="Proteomes" id="UP000602284"/>
    </source>
</evidence>
<feature type="domain" description="Fibronectin type-III" evidence="2">
    <location>
        <begin position="499"/>
        <end position="585"/>
    </location>
</feature>
<dbReference type="EMBL" id="JAEQNB010000001">
    <property type="protein sequence ID" value="MBL0385934.1"/>
    <property type="molecule type" value="Genomic_DNA"/>
</dbReference>
<evidence type="ECO:0000313" key="3">
    <source>
        <dbReference type="EMBL" id="MBL0385934.1"/>
    </source>
</evidence>
<dbReference type="Gene3D" id="2.60.40.10">
    <property type="entry name" value="Immunoglobulins"/>
    <property type="match status" value="1"/>
</dbReference>
<dbReference type="CDD" id="cd00063">
    <property type="entry name" value="FN3"/>
    <property type="match status" value="1"/>
</dbReference>
<dbReference type="SUPFAM" id="SSF49265">
    <property type="entry name" value="Fibronectin type III"/>
    <property type="match status" value="1"/>
</dbReference>
<dbReference type="Pfam" id="PF00041">
    <property type="entry name" value="fn3"/>
    <property type="match status" value="1"/>
</dbReference>
<protein>
    <submittedName>
        <fullName evidence="3">Fibronectin type III domain-containing protein</fullName>
    </submittedName>
</protein>
<proteinExistence type="predicted"/>
<sequence length="696" mass="76895">MARRNKIVCGLALVAGFVLTQSGMAGADTLQNTGFETYTNTMGIADQWVGYQPSTASGGYQVVGAPVYEGMQAQRFAFGNMGMLEKSHIEQLFNIEPGAEYEVSGYFNIESLNRSYMQLMIEYFDAEGNLVDSNVTNQVQRTNGYIRFQNIKVANTQAVYCRVSVGLLATADGASGAFTVDQIALHKAGDVLVNAGFEDYHGMYDVADSWRFGYSPGSTHSQKVVTSPVASGTLAQKVSASGLPYWGYAHVMQVVTAHPGESYTVTGKFNVAELNGSKVQLYIDYYDANYKHLGSDYIDKRSVTDGYVQVTNKTRAPKNCAFFQVWALLRSTVNNGSGTFYVDDLSVTSDTYIPPEQPVVDLTQTISDTSTAKLGSNNRQIGNSANSNLVSTDGTWTSVYDFETPSVVREYAIAPSLGVDLSREAKNWTFEGFDGQSWTVLDTQSEVTDWTADTAKTFTLDNKQAYWQYRLNVTANNGDTRYLDLDGVSLNGYFDRPNTPLDVWNSDKGDGTVTLSWSPSNGVTSYRVYQDEQLVQTLPGDASTVTLTGLTNDRVYHYNVSAVNGAGESLKSPEVDAMPYSSAQSLDPIVTNDWQGNAPTATITYDFTKPTRVREYTMKPGLNSKQAPKNWTFEGFDGLQWVELDKQSDITQWPSKHRRYFTLDNSQSYLKYRLKLSTDYGMVAPLKKNDIQLIGN</sequence>
<keyword evidence="4" id="KW-1185">Reference proteome</keyword>
<dbReference type="InterPro" id="IPR003961">
    <property type="entry name" value="FN3_dom"/>
</dbReference>
<dbReference type="Gene3D" id="2.60.120.260">
    <property type="entry name" value="Galactose-binding domain-like"/>
    <property type="match status" value="2"/>
</dbReference>
<dbReference type="PROSITE" id="PS50853">
    <property type="entry name" value="FN3"/>
    <property type="match status" value="1"/>
</dbReference>
<accession>A0ABS1J6P8</accession>
<evidence type="ECO:0000256" key="1">
    <source>
        <dbReference type="SAM" id="SignalP"/>
    </source>
</evidence>
<keyword evidence="1" id="KW-0732">Signal</keyword>
<dbReference type="InterPro" id="IPR036116">
    <property type="entry name" value="FN3_sf"/>
</dbReference>
<name>A0ABS1J6P8_9BACL</name>
<organism evidence="3 4">
    <name type="scientific">Tumebacillus amylolyticus</name>
    <dbReference type="NCBI Taxonomy" id="2801339"/>
    <lineage>
        <taxon>Bacteria</taxon>
        <taxon>Bacillati</taxon>
        <taxon>Bacillota</taxon>
        <taxon>Bacilli</taxon>
        <taxon>Bacillales</taxon>
        <taxon>Alicyclobacillaceae</taxon>
        <taxon>Tumebacillus</taxon>
    </lineage>
</organism>
<comment type="caution">
    <text evidence="3">The sequence shown here is derived from an EMBL/GenBank/DDBJ whole genome shotgun (WGS) entry which is preliminary data.</text>
</comment>
<evidence type="ECO:0000259" key="2">
    <source>
        <dbReference type="PROSITE" id="PS50853"/>
    </source>
</evidence>
<feature type="chain" id="PRO_5046463424" evidence="1">
    <location>
        <begin position="28"/>
        <end position="696"/>
    </location>
</feature>
<gene>
    <name evidence="3" type="ORF">JJB07_04650</name>
</gene>
<feature type="signal peptide" evidence="1">
    <location>
        <begin position="1"/>
        <end position="27"/>
    </location>
</feature>
<dbReference type="InterPro" id="IPR013783">
    <property type="entry name" value="Ig-like_fold"/>
</dbReference>
<dbReference type="Proteomes" id="UP000602284">
    <property type="component" value="Unassembled WGS sequence"/>
</dbReference>
<dbReference type="SMART" id="SM00060">
    <property type="entry name" value="FN3"/>
    <property type="match status" value="1"/>
</dbReference>